<gene>
    <name evidence="3" type="ORF">A7979_09810</name>
</gene>
<dbReference type="GO" id="GO:0005829">
    <property type="term" value="C:cytosol"/>
    <property type="evidence" value="ECO:0007669"/>
    <property type="project" value="TreeGrafter"/>
</dbReference>
<dbReference type="PANTHER" id="PTHR11735">
    <property type="entry name" value="TRNA N6-ADENOSINE THREONYLCARBAMOYLTRANSFERASE"/>
    <property type="match status" value="1"/>
</dbReference>
<dbReference type="InterPro" id="IPR043129">
    <property type="entry name" value="ATPase_NBD"/>
</dbReference>
<accession>A0A1Y1RS17</accession>
<dbReference type="Pfam" id="PF00814">
    <property type="entry name" value="TsaD"/>
    <property type="match status" value="1"/>
</dbReference>
<keyword evidence="4" id="KW-1185">Reference proteome</keyword>
<dbReference type="Proteomes" id="UP000192359">
    <property type="component" value="Unassembled WGS sequence"/>
</dbReference>
<dbReference type="NCBIfam" id="TIGR03725">
    <property type="entry name" value="T6A_YeaZ"/>
    <property type="match status" value="1"/>
</dbReference>
<evidence type="ECO:0000256" key="1">
    <source>
        <dbReference type="SAM" id="MobiDB-lite"/>
    </source>
</evidence>
<keyword evidence="3" id="KW-0808">Transferase</keyword>
<name>A0A1Y1RS17_9MICC</name>
<protein>
    <submittedName>
        <fullName evidence="3">tRNA N6-adenosine(37)-N6-threonylcarbamoyltransferase complex dimerization subunit TsaB</fullName>
    </submittedName>
</protein>
<comment type="caution">
    <text evidence="3">The sequence shown here is derived from an EMBL/GenBank/DDBJ whole genome shotgun (WGS) entry which is preliminary data.</text>
</comment>
<reference evidence="3 4" key="1">
    <citation type="submission" date="2016-05" db="EMBL/GenBank/DDBJ databases">
        <title>Draft genome sequence of a porcine commensal Rothia nasimurium.</title>
        <authorList>
            <person name="Gaiser R.A."/>
            <person name="Van Baarlen P."/>
            <person name="Wells J.M."/>
        </authorList>
    </citation>
    <scope>NUCLEOTIDE SEQUENCE [LARGE SCALE GENOMIC DNA]</scope>
    <source>
        <strain evidence="3 4">PT-32</strain>
    </source>
</reference>
<dbReference type="SUPFAM" id="SSF53067">
    <property type="entry name" value="Actin-like ATPase domain"/>
    <property type="match status" value="2"/>
</dbReference>
<dbReference type="AlphaFoldDB" id="A0A1Y1RS17"/>
<proteinExistence type="predicted"/>
<dbReference type="OrthoDB" id="9809995at2"/>
<dbReference type="Gene3D" id="3.30.420.40">
    <property type="match status" value="2"/>
</dbReference>
<evidence type="ECO:0000313" key="4">
    <source>
        <dbReference type="Proteomes" id="UP000192359"/>
    </source>
</evidence>
<dbReference type="PANTHER" id="PTHR11735:SF11">
    <property type="entry name" value="TRNA THREONYLCARBAMOYLADENOSINE BIOSYNTHESIS PROTEIN TSAB"/>
    <property type="match status" value="1"/>
</dbReference>
<feature type="domain" description="Gcp-like" evidence="2">
    <location>
        <begin position="35"/>
        <end position="156"/>
    </location>
</feature>
<evidence type="ECO:0000259" key="2">
    <source>
        <dbReference type="Pfam" id="PF00814"/>
    </source>
</evidence>
<dbReference type="InterPro" id="IPR022496">
    <property type="entry name" value="T6A_TsaB"/>
</dbReference>
<evidence type="ECO:0000313" key="3">
    <source>
        <dbReference type="EMBL" id="ORC24440.1"/>
    </source>
</evidence>
<dbReference type="GO" id="GO:0016740">
    <property type="term" value="F:transferase activity"/>
    <property type="evidence" value="ECO:0007669"/>
    <property type="project" value="UniProtKB-KW"/>
</dbReference>
<dbReference type="RefSeq" id="WP_083090757.1">
    <property type="nucleotide sequence ID" value="NZ_LXWF01000004.1"/>
</dbReference>
<organism evidence="3 4">
    <name type="scientific">Rothia nasimurium</name>
    <dbReference type="NCBI Taxonomy" id="85336"/>
    <lineage>
        <taxon>Bacteria</taxon>
        <taxon>Bacillati</taxon>
        <taxon>Actinomycetota</taxon>
        <taxon>Actinomycetes</taxon>
        <taxon>Micrococcales</taxon>
        <taxon>Micrococcaceae</taxon>
        <taxon>Rothia</taxon>
    </lineage>
</organism>
<dbReference type="GO" id="GO:0002949">
    <property type="term" value="P:tRNA threonylcarbamoyladenosine modification"/>
    <property type="evidence" value="ECO:0007669"/>
    <property type="project" value="InterPro"/>
</dbReference>
<sequence length="233" mass="23788">MLILALDSSATASVALGRIENGQLTLLAHRATEHTRSHAEVLAPFVAELLAEAGVAGTDLDALITGTGPGPFTGLRAGIVTARALAFAWNKPLYGLMSLTALAESAYAAAAASGQTRFLVASDARRREIYSAVFEVTGAGYQLVSGPTVGSADQLPDVPVFGQGASLYPDHLNAVPGFETAQPDAAALLGAAARLGVENLSTDTSALYLRESDAKVPAARKKATPTDTAQAGA</sequence>
<dbReference type="EMBL" id="LXWF01000004">
    <property type="protein sequence ID" value="ORC24440.1"/>
    <property type="molecule type" value="Genomic_DNA"/>
</dbReference>
<feature type="region of interest" description="Disordered" evidence="1">
    <location>
        <begin position="214"/>
        <end position="233"/>
    </location>
</feature>
<dbReference type="InterPro" id="IPR000905">
    <property type="entry name" value="Gcp-like_dom"/>
</dbReference>